<feature type="transmembrane region" description="Helical" evidence="7">
    <location>
        <begin position="386"/>
        <end position="407"/>
    </location>
</feature>
<dbReference type="Proteomes" id="UP000722336">
    <property type="component" value="Unassembled WGS sequence"/>
</dbReference>
<evidence type="ECO:0000256" key="1">
    <source>
        <dbReference type="ARBA" id="ARBA00004429"/>
    </source>
</evidence>
<feature type="transmembrane region" description="Helical" evidence="7">
    <location>
        <begin position="312"/>
        <end position="332"/>
    </location>
</feature>
<gene>
    <name evidence="8" type="ORF">KCG44_05160</name>
</gene>
<evidence type="ECO:0000256" key="7">
    <source>
        <dbReference type="SAM" id="Phobius"/>
    </source>
</evidence>
<dbReference type="PANTHER" id="PTHR43549">
    <property type="entry name" value="MULTIDRUG RESISTANCE PROTEIN YPNP-RELATED"/>
    <property type="match status" value="1"/>
</dbReference>
<evidence type="ECO:0000256" key="2">
    <source>
        <dbReference type="ARBA" id="ARBA00022448"/>
    </source>
</evidence>
<keyword evidence="4 7" id="KW-0812">Transmembrane</keyword>
<feature type="transmembrane region" description="Helical" evidence="7">
    <location>
        <begin position="157"/>
        <end position="175"/>
    </location>
</feature>
<comment type="subcellular location">
    <subcellularLocation>
        <location evidence="1">Cell inner membrane</location>
        <topology evidence="1">Multi-pass membrane protein</topology>
    </subcellularLocation>
</comment>
<dbReference type="InterPro" id="IPR052031">
    <property type="entry name" value="Membrane_Transporter-Flippase"/>
</dbReference>
<dbReference type="PIRSF" id="PIRSF006603">
    <property type="entry name" value="DinF"/>
    <property type="match status" value="1"/>
</dbReference>
<accession>A0ABS6SD45</accession>
<evidence type="ECO:0000256" key="5">
    <source>
        <dbReference type="ARBA" id="ARBA00022989"/>
    </source>
</evidence>
<feature type="transmembrane region" description="Helical" evidence="7">
    <location>
        <begin position="115"/>
        <end position="137"/>
    </location>
</feature>
<feature type="transmembrane region" description="Helical" evidence="7">
    <location>
        <begin position="414"/>
        <end position="432"/>
    </location>
</feature>
<comment type="caution">
    <text evidence="8">The sequence shown here is derived from an EMBL/GenBank/DDBJ whole genome shotgun (WGS) entry which is preliminary data.</text>
</comment>
<feature type="transmembrane region" description="Helical" evidence="7">
    <location>
        <begin position="37"/>
        <end position="61"/>
    </location>
</feature>
<feature type="transmembrane region" description="Helical" evidence="7">
    <location>
        <begin position="81"/>
        <end position="103"/>
    </location>
</feature>
<proteinExistence type="predicted"/>
<feature type="transmembrane region" description="Helical" evidence="7">
    <location>
        <begin position="284"/>
        <end position="306"/>
    </location>
</feature>
<protein>
    <submittedName>
        <fullName evidence="8">MATE family efflux transporter</fullName>
    </submittedName>
</protein>
<keyword evidence="3" id="KW-1003">Cell membrane</keyword>
<name>A0ABS6SD45_9SPHN</name>
<feature type="transmembrane region" description="Helical" evidence="7">
    <location>
        <begin position="344"/>
        <end position="366"/>
    </location>
</feature>
<keyword evidence="2" id="KW-0813">Transport</keyword>
<feature type="transmembrane region" description="Helical" evidence="7">
    <location>
        <begin position="187"/>
        <end position="207"/>
    </location>
</feature>
<evidence type="ECO:0000313" key="8">
    <source>
        <dbReference type="EMBL" id="MBV7256170.1"/>
    </source>
</evidence>
<dbReference type="NCBIfam" id="TIGR00797">
    <property type="entry name" value="matE"/>
    <property type="match status" value="1"/>
</dbReference>
<evidence type="ECO:0000313" key="9">
    <source>
        <dbReference type="Proteomes" id="UP000722336"/>
    </source>
</evidence>
<dbReference type="Pfam" id="PF01554">
    <property type="entry name" value="MatE"/>
    <property type="match status" value="2"/>
</dbReference>
<dbReference type="InterPro" id="IPR002528">
    <property type="entry name" value="MATE_fam"/>
</dbReference>
<dbReference type="EMBL" id="JAGSPA010000002">
    <property type="protein sequence ID" value="MBV7256170.1"/>
    <property type="molecule type" value="Genomic_DNA"/>
</dbReference>
<evidence type="ECO:0000256" key="3">
    <source>
        <dbReference type="ARBA" id="ARBA00022475"/>
    </source>
</evidence>
<dbReference type="PANTHER" id="PTHR43549:SF3">
    <property type="entry name" value="MULTIDRUG RESISTANCE PROTEIN YPNP-RELATED"/>
    <property type="match status" value="1"/>
</dbReference>
<reference evidence="8 9" key="1">
    <citation type="submission" date="2021-04" db="EMBL/GenBank/DDBJ databases">
        <authorList>
            <person name="Pira H."/>
            <person name="Risdian C."/>
            <person name="Wink J."/>
        </authorList>
    </citation>
    <scope>NUCLEOTIDE SEQUENCE [LARGE SCALE GENOMIC DNA]</scope>
    <source>
        <strain evidence="8 9">WHA3</strain>
    </source>
</reference>
<sequence>MMTDEAAPNRYAGETVKLGPGGGRGGRDLIGGPIMRTLTLFAMPLLVTNILHSFAGTWSAVWVSRVLGPEALIAVVNTNVFLFMMMGAVMGVGAASGITIGQATGIGDRHMVKRVVGTAISFVMIAGTVMAAAGWVLAPWLLDLIDMPQAARADGIVFLRVTCLAMPGIFTFLFMMMMIRGTGDARIPFMFSLVWIGGSFLLVPLLLKGGLGIAPMGIAGAAAANVISVNVALGALVVYLYVTDNIIALRARDFRFFRIDPKLLRTLLSKGAPMGAEMIIVQGAYFVLLSMVNGYGVTVAAGYSAAAQLWTYVQMPAMALAASISAMAAQNIGAGRWDRVSRIALRGSLISMTATSVVAAAIYALGDWPLLLFLPDGGASLEVARDINYIVLWGWIVLAVTAALSAVVRANAAMIPPTIIFAVTMWLLRIPFAKLLQPVMGETAIWWSFPLGTISSALLAYGYYRWGRWRENALLVEKPA</sequence>
<keyword evidence="5 7" id="KW-1133">Transmembrane helix</keyword>
<evidence type="ECO:0000256" key="4">
    <source>
        <dbReference type="ARBA" id="ARBA00022692"/>
    </source>
</evidence>
<dbReference type="RefSeq" id="WP_218444716.1">
    <property type="nucleotide sequence ID" value="NZ_JAGSPA010000002.1"/>
</dbReference>
<evidence type="ECO:0000256" key="6">
    <source>
        <dbReference type="ARBA" id="ARBA00023136"/>
    </source>
</evidence>
<feature type="transmembrane region" description="Helical" evidence="7">
    <location>
        <begin position="213"/>
        <end position="242"/>
    </location>
</feature>
<dbReference type="InterPro" id="IPR048279">
    <property type="entry name" value="MdtK-like"/>
</dbReference>
<keyword evidence="6 7" id="KW-0472">Membrane</keyword>
<organism evidence="8 9">
    <name type="scientific">Pacificimonas pallii</name>
    <dbReference type="NCBI Taxonomy" id="2827236"/>
    <lineage>
        <taxon>Bacteria</taxon>
        <taxon>Pseudomonadati</taxon>
        <taxon>Pseudomonadota</taxon>
        <taxon>Alphaproteobacteria</taxon>
        <taxon>Sphingomonadales</taxon>
        <taxon>Sphingosinicellaceae</taxon>
        <taxon>Pacificimonas</taxon>
    </lineage>
</organism>
<feature type="transmembrane region" description="Helical" evidence="7">
    <location>
        <begin position="444"/>
        <end position="464"/>
    </location>
</feature>
<keyword evidence="9" id="KW-1185">Reference proteome</keyword>